<dbReference type="EMBL" id="LNCD01000122">
    <property type="protein sequence ID" value="KWV44479.1"/>
    <property type="molecule type" value="Genomic_DNA"/>
</dbReference>
<dbReference type="Proteomes" id="UP000068164">
    <property type="component" value="Unassembled WGS sequence"/>
</dbReference>
<name>A0A120FGJ4_9HYPH</name>
<dbReference type="AlphaFoldDB" id="A0A120FGJ4"/>
<dbReference type="OrthoDB" id="8402335at2"/>
<accession>A0A120FGJ4</accession>
<proteinExistence type="predicted"/>
<sequence length="86" mass="9704">MPRVIIIEWKSIDGTLFVHFPEPFPMAPLEWKAFAALFDRIGFQPGQKDMRTLPPSADAPRRLANGLMALGYSLEHRGDVPESIIK</sequence>
<evidence type="ECO:0000313" key="2">
    <source>
        <dbReference type="Proteomes" id="UP000068164"/>
    </source>
</evidence>
<comment type="caution">
    <text evidence="1">The sequence shown here is derived from an EMBL/GenBank/DDBJ whole genome shotgun (WGS) entry which is preliminary data.</text>
</comment>
<keyword evidence="2" id="KW-1185">Reference proteome</keyword>
<reference evidence="1 2" key="1">
    <citation type="submission" date="2015-11" db="EMBL/GenBank/DDBJ databases">
        <title>Draft Genome Sequence of the Strain BR 10423 (Rhizobium sp.) isolated from nodules of Mimosa pudica.</title>
        <authorList>
            <person name="Barauna A.C."/>
            <person name="Zilli J.E."/>
            <person name="Simoes-Araujo J.L."/>
            <person name="Reis V.M."/>
            <person name="James E.K."/>
            <person name="Reis F.B.Jr."/>
            <person name="Rouws L.F."/>
            <person name="Passos S.R."/>
            <person name="Gois S.R."/>
        </authorList>
    </citation>
    <scope>NUCLEOTIDE SEQUENCE [LARGE SCALE GENOMIC DNA]</scope>
    <source>
        <strain evidence="1 2">BR10423</strain>
    </source>
</reference>
<evidence type="ECO:0000313" key="1">
    <source>
        <dbReference type="EMBL" id="KWV44479.1"/>
    </source>
</evidence>
<gene>
    <name evidence="1" type="ORF">AS026_16430</name>
</gene>
<protein>
    <submittedName>
        <fullName evidence="1">Uncharacterized protein</fullName>
    </submittedName>
</protein>
<organism evidence="1 2">
    <name type="scientific">Rhizobium altiplani</name>
    <dbReference type="NCBI Taxonomy" id="1864509"/>
    <lineage>
        <taxon>Bacteria</taxon>
        <taxon>Pseudomonadati</taxon>
        <taxon>Pseudomonadota</taxon>
        <taxon>Alphaproteobacteria</taxon>
        <taxon>Hyphomicrobiales</taxon>
        <taxon>Rhizobiaceae</taxon>
        <taxon>Rhizobium/Agrobacterium group</taxon>
        <taxon>Rhizobium</taxon>
    </lineage>
</organism>
<dbReference type="RefSeq" id="WP_062373651.1">
    <property type="nucleotide sequence ID" value="NZ_LNCD01000122.1"/>
</dbReference>